<keyword evidence="3" id="KW-0028">Amino-acid biosynthesis</keyword>
<dbReference type="SFLD" id="SFLDG01136">
    <property type="entry name" value="C1.6:_Phosphoserine_Phosphatas"/>
    <property type="match status" value="1"/>
</dbReference>
<dbReference type="SFLD" id="SFLDS00003">
    <property type="entry name" value="Haloacid_Dehalogenase"/>
    <property type="match status" value="1"/>
</dbReference>
<dbReference type="GO" id="GO:0036424">
    <property type="term" value="F:L-phosphoserine phosphatase activity"/>
    <property type="evidence" value="ECO:0007669"/>
    <property type="project" value="InterPro"/>
</dbReference>
<proteinExistence type="inferred from homology"/>
<dbReference type="InterPro" id="IPR014721">
    <property type="entry name" value="Ribsml_uS5_D2-typ_fold_subgr"/>
</dbReference>
<keyword evidence="6" id="KW-0227">DNA damage</keyword>
<dbReference type="FunFam" id="3.40.50.1000:FF:000048">
    <property type="entry name" value="Phosphoserine phosphatase"/>
    <property type="match status" value="1"/>
</dbReference>
<dbReference type="NCBIfam" id="TIGR00416">
    <property type="entry name" value="sms"/>
    <property type="match status" value="1"/>
</dbReference>
<evidence type="ECO:0000256" key="7">
    <source>
        <dbReference type="ARBA" id="ARBA00022771"/>
    </source>
</evidence>
<comment type="similarity">
    <text evidence="2">Belongs to the HAD-like hydrolase superfamily. SerB family.</text>
</comment>
<dbReference type="GO" id="GO:0140664">
    <property type="term" value="F:ATP-dependent DNA damage sensor activity"/>
    <property type="evidence" value="ECO:0007669"/>
    <property type="project" value="InterPro"/>
</dbReference>
<evidence type="ECO:0000256" key="16">
    <source>
        <dbReference type="ARBA" id="ARBA00031693"/>
    </source>
</evidence>
<dbReference type="FunFam" id="1.10.150.210:FF:000001">
    <property type="entry name" value="Phosphoserine phosphatase"/>
    <property type="match status" value="1"/>
</dbReference>
<evidence type="ECO:0000256" key="1">
    <source>
        <dbReference type="ARBA" id="ARBA00001946"/>
    </source>
</evidence>
<dbReference type="InterPro" id="IPR027417">
    <property type="entry name" value="P-loop_NTPase"/>
</dbReference>
<evidence type="ECO:0000256" key="11">
    <source>
        <dbReference type="ARBA" id="ARBA00022842"/>
    </source>
</evidence>
<evidence type="ECO:0000256" key="13">
    <source>
        <dbReference type="ARBA" id="ARBA00023125"/>
    </source>
</evidence>
<dbReference type="GO" id="GO:0005829">
    <property type="term" value="C:cytosol"/>
    <property type="evidence" value="ECO:0007669"/>
    <property type="project" value="TreeGrafter"/>
</dbReference>
<keyword evidence="13" id="KW-0238">DNA-binding</keyword>
<evidence type="ECO:0000256" key="10">
    <source>
        <dbReference type="ARBA" id="ARBA00022840"/>
    </source>
</evidence>
<evidence type="ECO:0000256" key="15">
    <source>
        <dbReference type="ARBA" id="ARBA00029440"/>
    </source>
</evidence>
<organism evidence="19 20">
    <name type="scientific">Trichuris trichiura</name>
    <name type="common">Whipworm</name>
    <name type="synonym">Trichocephalus trichiurus</name>
    <dbReference type="NCBI Taxonomy" id="36087"/>
    <lineage>
        <taxon>Eukaryota</taxon>
        <taxon>Metazoa</taxon>
        <taxon>Ecdysozoa</taxon>
        <taxon>Nematoda</taxon>
        <taxon>Enoplea</taxon>
        <taxon>Dorylaimia</taxon>
        <taxon>Trichinellida</taxon>
        <taxon>Trichuridae</taxon>
        <taxon>Trichuris</taxon>
    </lineage>
</organism>
<reference evidence="19" key="1">
    <citation type="submission" date="2014-01" db="EMBL/GenBank/DDBJ databases">
        <authorList>
            <person name="Aslett M."/>
        </authorList>
    </citation>
    <scope>NUCLEOTIDE SEQUENCE</scope>
</reference>
<dbReference type="InterPro" id="IPR003593">
    <property type="entry name" value="AAA+_ATPase"/>
</dbReference>
<protein>
    <recommendedName>
        <fullName evidence="16">O-phosphoserine phosphohydrolase</fullName>
    </recommendedName>
</protein>
<dbReference type="NCBIfam" id="TIGR01488">
    <property type="entry name" value="HAD-SF-IB"/>
    <property type="match status" value="1"/>
</dbReference>
<feature type="active site" description="Nucleophile" evidence="17">
    <location>
        <position position="116"/>
    </location>
</feature>
<dbReference type="InterPro" id="IPR020568">
    <property type="entry name" value="Ribosomal_Su5_D2-typ_SF"/>
</dbReference>
<dbReference type="STRING" id="36087.A0A077ZDY3"/>
<evidence type="ECO:0000313" key="19">
    <source>
        <dbReference type="EMBL" id="CDW58049.1"/>
    </source>
</evidence>
<dbReference type="Pfam" id="PF18429">
    <property type="entry name" value="DUF5609"/>
    <property type="match status" value="1"/>
</dbReference>
<dbReference type="SFLD" id="SFLDF00029">
    <property type="entry name" value="phosphoserine_phosphatase"/>
    <property type="match status" value="1"/>
</dbReference>
<dbReference type="GO" id="GO:0000725">
    <property type="term" value="P:recombinational repair"/>
    <property type="evidence" value="ECO:0007669"/>
    <property type="project" value="TreeGrafter"/>
</dbReference>
<evidence type="ECO:0000256" key="9">
    <source>
        <dbReference type="ARBA" id="ARBA00022833"/>
    </source>
</evidence>
<dbReference type="Gene3D" id="3.30.70.2020">
    <property type="match status" value="1"/>
</dbReference>
<dbReference type="GO" id="GO:0008270">
    <property type="term" value="F:zinc ion binding"/>
    <property type="evidence" value="ECO:0007669"/>
    <property type="project" value="UniProtKB-KW"/>
</dbReference>
<dbReference type="GO" id="GO:0006564">
    <property type="term" value="P:L-serine biosynthetic process"/>
    <property type="evidence" value="ECO:0007669"/>
    <property type="project" value="InterPro"/>
</dbReference>
<dbReference type="SUPFAM" id="SSF56784">
    <property type="entry name" value="HAD-like"/>
    <property type="match status" value="1"/>
</dbReference>
<keyword evidence="10" id="KW-0067">ATP-binding</keyword>
<feature type="active site" description="Proton donor" evidence="17">
    <location>
        <position position="118"/>
    </location>
</feature>
<accession>A0A077ZDY3</accession>
<evidence type="ECO:0000256" key="14">
    <source>
        <dbReference type="ARBA" id="ARBA00023204"/>
    </source>
</evidence>
<dbReference type="NCBIfam" id="TIGR00338">
    <property type="entry name" value="serB"/>
    <property type="match status" value="1"/>
</dbReference>
<dbReference type="CDD" id="cd07500">
    <property type="entry name" value="HAD_PSP"/>
    <property type="match status" value="1"/>
</dbReference>
<evidence type="ECO:0000256" key="6">
    <source>
        <dbReference type="ARBA" id="ARBA00022763"/>
    </source>
</evidence>
<dbReference type="Gene3D" id="3.40.50.300">
    <property type="entry name" value="P-loop containing nucleotide triphosphate hydrolases"/>
    <property type="match status" value="1"/>
</dbReference>
<evidence type="ECO:0000256" key="12">
    <source>
        <dbReference type="ARBA" id="ARBA00023016"/>
    </source>
</evidence>
<dbReference type="InterPro" id="IPR041449">
    <property type="entry name" value="SerB_N"/>
</dbReference>
<dbReference type="AlphaFoldDB" id="A0A077ZDY3"/>
<dbReference type="OrthoDB" id="41505at2759"/>
<keyword evidence="12" id="KW-0346">Stress response</keyword>
<dbReference type="FunFam" id="3.30.230.10:FF:000011">
    <property type="entry name" value="DNA repair protein RadA"/>
    <property type="match status" value="1"/>
</dbReference>
<evidence type="ECO:0000256" key="3">
    <source>
        <dbReference type="ARBA" id="ARBA00022605"/>
    </source>
</evidence>
<dbReference type="InterPro" id="IPR020588">
    <property type="entry name" value="RecA_ATP-bd"/>
</dbReference>
<dbReference type="InterPro" id="IPR036412">
    <property type="entry name" value="HAD-like_sf"/>
</dbReference>
<keyword evidence="9" id="KW-0862">Zinc</keyword>
<keyword evidence="14" id="KW-0234">DNA repair</keyword>
<evidence type="ECO:0000256" key="17">
    <source>
        <dbReference type="PIRSR" id="PIRSR604469-1"/>
    </source>
</evidence>
<evidence type="ECO:0000256" key="5">
    <source>
        <dbReference type="ARBA" id="ARBA00022741"/>
    </source>
</evidence>
<dbReference type="Pfam" id="PF12710">
    <property type="entry name" value="HAD"/>
    <property type="match status" value="1"/>
</dbReference>
<keyword evidence="20" id="KW-1185">Reference proteome</keyword>
<dbReference type="SUPFAM" id="SSF52540">
    <property type="entry name" value="P-loop containing nucleoside triphosphate hydrolases"/>
    <property type="match status" value="1"/>
</dbReference>
<evidence type="ECO:0000256" key="4">
    <source>
        <dbReference type="ARBA" id="ARBA00022723"/>
    </source>
</evidence>
<dbReference type="Gene3D" id="3.40.50.1000">
    <property type="entry name" value="HAD superfamily/HAD-like"/>
    <property type="match status" value="1"/>
</dbReference>
<dbReference type="EMBL" id="HG806257">
    <property type="protein sequence ID" value="CDW58049.1"/>
    <property type="molecule type" value="Genomic_DNA"/>
</dbReference>
<dbReference type="NCBIfam" id="NF008350">
    <property type="entry name" value="PRK11133.1"/>
    <property type="match status" value="1"/>
</dbReference>
<evidence type="ECO:0000259" key="18">
    <source>
        <dbReference type="PROSITE" id="PS50162"/>
    </source>
</evidence>
<gene>
    <name evidence="19" type="ORF">TTRE_0000635001</name>
</gene>
<evidence type="ECO:0000313" key="20">
    <source>
        <dbReference type="Proteomes" id="UP000030665"/>
    </source>
</evidence>
<dbReference type="HAMAP" id="MF_01498">
    <property type="entry name" value="RadA_bact"/>
    <property type="match status" value="1"/>
</dbReference>
<dbReference type="PROSITE" id="PS50162">
    <property type="entry name" value="RECA_2"/>
    <property type="match status" value="1"/>
</dbReference>
<dbReference type="PANTHER" id="PTHR32472">
    <property type="entry name" value="DNA REPAIR PROTEIN RADA"/>
    <property type="match status" value="1"/>
</dbReference>
<dbReference type="InterPro" id="IPR023214">
    <property type="entry name" value="HAD_sf"/>
</dbReference>
<dbReference type="SUPFAM" id="SSF54211">
    <property type="entry name" value="Ribosomal protein S5 domain 2-like"/>
    <property type="match status" value="1"/>
</dbReference>
<reference evidence="19" key="2">
    <citation type="submission" date="2014-03" db="EMBL/GenBank/DDBJ databases">
        <title>The whipworm genome and dual-species transcriptomics of an intimate host-pathogen interaction.</title>
        <authorList>
            <person name="Foth B.J."/>
            <person name="Tsai I.J."/>
            <person name="Reid A.J."/>
            <person name="Bancroft A.J."/>
            <person name="Nichol S."/>
            <person name="Tracey A."/>
            <person name="Holroyd N."/>
            <person name="Cotton J.A."/>
            <person name="Stanley E.J."/>
            <person name="Zarowiecki M."/>
            <person name="Liu J.Z."/>
            <person name="Huckvale T."/>
            <person name="Cooper P.J."/>
            <person name="Grencis R.K."/>
            <person name="Berriman M."/>
        </authorList>
    </citation>
    <scope>NUCLEOTIDE SEQUENCE [LARGE SCALE GENOMIC DNA]</scope>
</reference>
<dbReference type="GO" id="GO:0003684">
    <property type="term" value="F:damaged DNA binding"/>
    <property type="evidence" value="ECO:0007669"/>
    <property type="project" value="InterPro"/>
</dbReference>
<dbReference type="Proteomes" id="UP000030665">
    <property type="component" value="Unassembled WGS sequence"/>
</dbReference>
<name>A0A077ZDY3_TRITR</name>
<evidence type="ECO:0000256" key="2">
    <source>
        <dbReference type="ARBA" id="ARBA00009184"/>
    </source>
</evidence>
<comment type="cofactor">
    <cofactor evidence="1">
        <name>Mg(2+)</name>
        <dbReference type="ChEBI" id="CHEBI:18420"/>
    </cofactor>
</comment>
<dbReference type="PANTHER" id="PTHR32472:SF10">
    <property type="entry name" value="DNA REPAIR PROTEIN RADA-LIKE PROTEIN"/>
    <property type="match status" value="1"/>
</dbReference>
<keyword evidence="8" id="KW-0378">Hydrolase</keyword>
<dbReference type="Gene3D" id="1.10.150.210">
    <property type="entry name" value="Phosphoserine phosphatase, domain 2"/>
    <property type="match status" value="1"/>
</dbReference>
<keyword evidence="4" id="KW-0479">Metal-binding</keyword>
<keyword evidence="11" id="KW-0460">Magnesium</keyword>
<keyword evidence="5" id="KW-0547">Nucleotide-binding</keyword>
<keyword evidence="7" id="KW-0863">Zinc-finger</keyword>
<dbReference type="InterPro" id="IPR004469">
    <property type="entry name" value="PSP"/>
</dbReference>
<dbReference type="UniPathway" id="UPA00135">
    <property type="reaction ID" value="UER00198"/>
</dbReference>
<dbReference type="SFLD" id="SFLDG01137">
    <property type="entry name" value="C1.6.1:_Phosphoserine_Phosphat"/>
    <property type="match status" value="1"/>
</dbReference>
<dbReference type="FunFam" id="3.40.50.300:FF:000050">
    <property type="entry name" value="DNA repair protein RadA"/>
    <property type="match status" value="1"/>
</dbReference>
<comment type="pathway">
    <text evidence="15">Amino-acid biosynthesis.</text>
</comment>
<evidence type="ECO:0000256" key="8">
    <source>
        <dbReference type="ARBA" id="ARBA00022801"/>
    </source>
</evidence>
<dbReference type="InterPro" id="IPR004504">
    <property type="entry name" value="DNA_repair_RadA"/>
</dbReference>
<feature type="domain" description="RecA family profile 1" evidence="18">
    <location>
        <begin position="361"/>
        <end position="509"/>
    </location>
</feature>
<dbReference type="Pfam" id="PF13541">
    <property type="entry name" value="ChlI"/>
    <property type="match status" value="1"/>
</dbReference>
<dbReference type="GO" id="GO:0005524">
    <property type="term" value="F:ATP binding"/>
    <property type="evidence" value="ECO:0007669"/>
    <property type="project" value="UniProtKB-KW"/>
</dbReference>
<sequence length="748" mass="80682">MPNITWCDLPEDVSLWPGLPLSLSGDEVMPLDYHAGRSGWLLYGRGLDKQRLTQYQSKLGAAMVIVAAWCVEDYQVIRLAGSLTARATRLAHEAQLDVAPLGKIPHLRTPGLLVMDMDSTAIQIECIDEIAKLAGTGEMVAEVTERAMRGELDFTASLRSRVATLKGADANILQQVRENLPLMPGLTQLVLKLETLGWKVAIASGGFTFFAEYLRDKLRLTAVVANELEIMDGKFTGNVIGDIVDAQYKAKTLTRLAQEYEIPLAQTVAIGDGANDLPMIKAAGLGIAYHAKPKVNEKTEVTIRHADLMGGQCSACHAWNTITEVRLAASPTVARNERLSGYAGSAGVAKVQKLSDISLEELPRFSTGFKEFDRVLGGGVVPGSAILIGGNPGAGKSTLLLQTLCKLAQQMKTLYVTGEESLQQVAMRAHRLGLPTDNLNMLSETSIEQICLIAEEEQPKLMVIDSIQVMHMADVQSSPGSVAQVRETAAYLTRFAKTRGVAIVMVGHVTKDGSLAGPKVLEHCIDCSVLLDGDADSRFRTLRSHKNRFGAVNELGVFAMTEQGLREVSNPSAIFLSRGDEVTSGSSVMVVWEGTRPLLVEIQALVDHSMMANPRRVAVGLEQNRLAILLAVLHRHGGLQMADQDVFVNVVGGVKVTETSADLALLLAMVSSLRDRPLPQDLVVFGEVGLAGEIRPVPSGQERISEAAKHGFRRAIVPAANVPKKAPEGMQIFGVKKLSDALSVFDDL</sequence>
<dbReference type="PRINTS" id="PR01874">
    <property type="entry name" value="DNAREPAIRADA"/>
</dbReference>
<dbReference type="SMART" id="SM00382">
    <property type="entry name" value="AAA"/>
    <property type="match status" value="1"/>
</dbReference>
<dbReference type="Pfam" id="PF13481">
    <property type="entry name" value="AAA_25"/>
    <property type="match status" value="1"/>
</dbReference>
<dbReference type="Gene3D" id="3.30.230.10">
    <property type="match status" value="1"/>
</dbReference>
<dbReference type="CDD" id="cd01121">
    <property type="entry name" value="RadA_SMS_N"/>
    <property type="match status" value="1"/>
</dbReference>